<dbReference type="GO" id="GO:0005634">
    <property type="term" value="C:nucleus"/>
    <property type="evidence" value="ECO:0007669"/>
    <property type="project" value="UniProtKB-SubCell"/>
</dbReference>
<protein>
    <recommendedName>
        <fullName evidence="11">MRG domain-containing protein</fullName>
    </recommendedName>
</protein>
<keyword evidence="4" id="KW-0804">Transcription</keyword>
<dbReference type="PANTHER" id="PTHR10880">
    <property type="entry name" value="MORTALITY FACTOR 4-LIKE PROTEIN"/>
    <property type="match status" value="1"/>
</dbReference>
<dbReference type="Gene3D" id="2.30.30.140">
    <property type="match status" value="1"/>
</dbReference>
<dbReference type="PROSITE" id="PS51640">
    <property type="entry name" value="MRG"/>
    <property type="match status" value="1"/>
</dbReference>
<evidence type="ECO:0000256" key="4">
    <source>
        <dbReference type="ARBA" id="ARBA00023163"/>
    </source>
</evidence>
<evidence type="ECO:0008006" key="11">
    <source>
        <dbReference type="Google" id="ProtNLM"/>
    </source>
</evidence>
<feature type="compositionally biased region" description="Polar residues" evidence="6">
    <location>
        <begin position="154"/>
        <end position="168"/>
    </location>
</feature>
<feature type="domain" description="MSL3 chromodomain-like" evidence="8">
    <location>
        <begin position="10"/>
        <end position="87"/>
    </location>
</feature>
<evidence type="ECO:0000256" key="3">
    <source>
        <dbReference type="ARBA" id="ARBA00023015"/>
    </source>
</evidence>
<dbReference type="GO" id="GO:0035267">
    <property type="term" value="C:NuA4 histone acetyltransferase complex"/>
    <property type="evidence" value="ECO:0007669"/>
    <property type="project" value="TreeGrafter"/>
</dbReference>
<keyword evidence="3" id="KW-0805">Transcription regulation</keyword>
<dbReference type="InterPro" id="IPR026541">
    <property type="entry name" value="MRG_dom"/>
</dbReference>
<organism evidence="9 10">
    <name type="scientific">Patella caerulea</name>
    <name type="common">Rayed Mediterranean limpet</name>
    <dbReference type="NCBI Taxonomy" id="87958"/>
    <lineage>
        <taxon>Eukaryota</taxon>
        <taxon>Metazoa</taxon>
        <taxon>Spiralia</taxon>
        <taxon>Lophotrochozoa</taxon>
        <taxon>Mollusca</taxon>
        <taxon>Gastropoda</taxon>
        <taxon>Patellogastropoda</taxon>
        <taxon>Patelloidea</taxon>
        <taxon>Patellidae</taxon>
        <taxon>Patella</taxon>
    </lineage>
</organism>
<evidence type="ECO:0000259" key="8">
    <source>
        <dbReference type="Pfam" id="PF22732"/>
    </source>
</evidence>
<feature type="compositionally biased region" description="Basic residues" evidence="6">
    <location>
        <begin position="347"/>
        <end position="358"/>
    </location>
</feature>
<dbReference type="PANTHER" id="PTHR10880:SF15">
    <property type="entry name" value="MSL COMPLEX SUBUNIT 3"/>
    <property type="match status" value="1"/>
</dbReference>
<evidence type="ECO:0000256" key="1">
    <source>
        <dbReference type="ARBA" id="ARBA00004123"/>
    </source>
</evidence>
<dbReference type="InterPro" id="IPR038217">
    <property type="entry name" value="MRG_C_sf"/>
</dbReference>
<dbReference type="GO" id="GO:0072487">
    <property type="term" value="C:MSL complex"/>
    <property type="evidence" value="ECO:0007669"/>
    <property type="project" value="TreeGrafter"/>
</dbReference>
<evidence type="ECO:0000256" key="2">
    <source>
        <dbReference type="ARBA" id="ARBA00022853"/>
    </source>
</evidence>
<sequence length="503" mass="57785">MSSRGLKYDFMVGEFVLCFEPDPTKAKVLYDAKVLDLQSLRDKDGKKIPGYHIHFQGWNSSWDRIVSEEFILKGTEENRLLMKTLAETAKKNQTKDNRKRKIDDILKRAFDGGDLSSSDGDSSTSRKGIDSDDGEDGDDSKTDDENNPTKESPDSISNDPTQPQQPTHSPVDIEIPEILKTKLEDDFFLINHKEKLVKLPVRPNIIEILEGFVKSYCLNNLYDQPERDKSRSNSSDSWHFAPGRWIPLCKEMVDGIRICFDFTLPMILLYGNERDQYKEALRNITYQMLQEQDRVLTPTDQNTKRPRKLSPHQRFSHNVDLDSSSEDLTPRRITRKSITEESPKPAPRGRKPGPRSRRVQSTPVTRDIEIKVEPNSDNEISFNTNVQLSGDISTNKHVTVRNGNGNGVHHNHDNMQDGRSDIMDSLLTWQLLPTEIQQKEPIKPSQIYGVHHLLRLFVKLPSLVNNMNLDEGRTQILMKLVDSCLQYLAEREEIFHDEIYVDS</sequence>
<evidence type="ECO:0000259" key="7">
    <source>
        <dbReference type="Pfam" id="PF05712"/>
    </source>
</evidence>
<proteinExistence type="predicted"/>
<dbReference type="AlphaFoldDB" id="A0AAN8PC75"/>
<feature type="compositionally biased region" description="Basic residues" evidence="6">
    <location>
        <begin position="304"/>
        <end position="315"/>
    </location>
</feature>
<dbReference type="Proteomes" id="UP001347796">
    <property type="component" value="Unassembled WGS sequence"/>
</dbReference>
<reference evidence="9 10" key="1">
    <citation type="submission" date="2024-01" db="EMBL/GenBank/DDBJ databases">
        <title>The genome of the rayed Mediterranean limpet Patella caerulea (Linnaeus, 1758).</title>
        <authorList>
            <person name="Anh-Thu Weber A."/>
            <person name="Halstead-Nussloch G."/>
        </authorList>
    </citation>
    <scope>NUCLEOTIDE SEQUENCE [LARGE SCALE GENOMIC DNA]</scope>
    <source>
        <strain evidence="9">AATW-2023a</strain>
        <tissue evidence="9">Whole specimen</tissue>
    </source>
</reference>
<evidence type="ECO:0000313" key="9">
    <source>
        <dbReference type="EMBL" id="KAK6172904.1"/>
    </source>
</evidence>
<name>A0AAN8PC75_PATCE</name>
<accession>A0AAN8PC75</accession>
<dbReference type="GO" id="GO:0006355">
    <property type="term" value="P:regulation of DNA-templated transcription"/>
    <property type="evidence" value="ECO:0007669"/>
    <property type="project" value="InterPro"/>
</dbReference>
<evidence type="ECO:0000313" key="10">
    <source>
        <dbReference type="Proteomes" id="UP001347796"/>
    </source>
</evidence>
<feature type="compositionally biased region" description="Low complexity" evidence="6">
    <location>
        <begin position="113"/>
        <end position="125"/>
    </location>
</feature>
<dbReference type="GO" id="GO:0006325">
    <property type="term" value="P:chromatin organization"/>
    <property type="evidence" value="ECO:0007669"/>
    <property type="project" value="UniProtKB-KW"/>
</dbReference>
<dbReference type="SUPFAM" id="SSF54160">
    <property type="entry name" value="Chromo domain-like"/>
    <property type="match status" value="1"/>
</dbReference>
<keyword evidence="2" id="KW-0156">Chromatin regulator</keyword>
<dbReference type="Pfam" id="PF05712">
    <property type="entry name" value="MRG"/>
    <property type="match status" value="1"/>
</dbReference>
<keyword evidence="10" id="KW-1185">Reference proteome</keyword>
<dbReference type="Gene3D" id="1.10.274.30">
    <property type="entry name" value="MRG domain"/>
    <property type="match status" value="2"/>
</dbReference>
<dbReference type="InterPro" id="IPR016197">
    <property type="entry name" value="Chromo-like_dom_sf"/>
</dbReference>
<comment type="caution">
    <text evidence="9">The sequence shown here is derived from an EMBL/GenBank/DDBJ whole genome shotgun (WGS) entry which is preliminary data.</text>
</comment>
<feature type="region of interest" description="Disordered" evidence="6">
    <location>
        <begin position="293"/>
        <end position="367"/>
    </location>
</feature>
<evidence type="ECO:0000256" key="5">
    <source>
        <dbReference type="ARBA" id="ARBA00023242"/>
    </source>
</evidence>
<evidence type="ECO:0000256" key="6">
    <source>
        <dbReference type="SAM" id="MobiDB-lite"/>
    </source>
</evidence>
<comment type="subcellular location">
    <subcellularLocation>
        <location evidence="1">Nucleus</location>
    </subcellularLocation>
</comment>
<dbReference type="InterPro" id="IPR008676">
    <property type="entry name" value="MRG"/>
</dbReference>
<dbReference type="Pfam" id="PF22732">
    <property type="entry name" value="MSL3_chromo-like"/>
    <property type="match status" value="1"/>
</dbReference>
<dbReference type="InterPro" id="IPR053820">
    <property type="entry name" value="MSL3_chromo-like"/>
</dbReference>
<feature type="region of interest" description="Disordered" evidence="6">
    <location>
        <begin position="113"/>
        <end position="173"/>
    </location>
</feature>
<keyword evidence="5" id="KW-0539">Nucleus</keyword>
<gene>
    <name evidence="9" type="ORF">SNE40_016472</name>
</gene>
<feature type="compositionally biased region" description="Basic and acidic residues" evidence="6">
    <location>
        <begin position="139"/>
        <end position="153"/>
    </location>
</feature>
<dbReference type="EMBL" id="JAZGQO010000011">
    <property type="protein sequence ID" value="KAK6172904.1"/>
    <property type="molecule type" value="Genomic_DNA"/>
</dbReference>
<feature type="domain" description="MRG" evidence="7">
    <location>
        <begin position="162"/>
        <end position="501"/>
    </location>
</feature>
<dbReference type="FunFam" id="2.30.30.140:FF:000042">
    <property type="entry name" value="male-specific lethal 3 homolog"/>
    <property type="match status" value="1"/>
</dbReference>